<comment type="similarity">
    <text evidence="1">Belongs to the peptidase C48 family.</text>
</comment>
<protein>
    <recommendedName>
        <fullName evidence="4">Ubiquitin-like protease family profile domain-containing protein</fullName>
    </recommendedName>
</protein>
<organism evidence="5 6">
    <name type="scientific">Trifolium subterraneum</name>
    <name type="common">Subterranean clover</name>
    <dbReference type="NCBI Taxonomy" id="3900"/>
    <lineage>
        <taxon>Eukaryota</taxon>
        <taxon>Viridiplantae</taxon>
        <taxon>Streptophyta</taxon>
        <taxon>Embryophyta</taxon>
        <taxon>Tracheophyta</taxon>
        <taxon>Spermatophyta</taxon>
        <taxon>Magnoliopsida</taxon>
        <taxon>eudicotyledons</taxon>
        <taxon>Gunneridae</taxon>
        <taxon>Pentapetalae</taxon>
        <taxon>rosids</taxon>
        <taxon>fabids</taxon>
        <taxon>Fabales</taxon>
        <taxon>Fabaceae</taxon>
        <taxon>Papilionoideae</taxon>
        <taxon>50 kb inversion clade</taxon>
        <taxon>NPAAA clade</taxon>
        <taxon>Hologalegina</taxon>
        <taxon>IRL clade</taxon>
        <taxon>Trifolieae</taxon>
        <taxon>Trifolium</taxon>
    </lineage>
</organism>
<evidence type="ECO:0000313" key="6">
    <source>
        <dbReference type="Proteomes" id="UP000242715"/>
    </source>
</evidence>
<name>A0A2Z6N9U1_TRISU</name>
<sequence>MAMKTTWSQYRAVNKTVWSLPPTFAVDVIQGTNIEVLATKYGADWMIPYTTLKYIYVPIKDKSEHWYLMVISIKDHMSAYTTRDVKGTAQKLVC</sequence>
<dbReference type="GO" id="GO:0006508">
    <property type="term" value="P:proteolysis"/>
    <property type="evidence" value="ECO:0007669"/>
    <property type="project" value="UniProtKB-KW"/>
</dbReference>
<feature type="domain" description="Ubiquitin-like protease family profile" evidence="4">
    <location>
        <begin position="1"/>
        <end position="94"/>
    </location>
</feature>
<evidence type="ECO:0000256" key="1">
    <source>
        <dbReference type="ARBA" id="ARBA00005234"/>
    </source>
</evidence>
<dbReference type="EMBL" id="DF973373">
    <property type="protein sequence ID" value="GAU28459.1"/>
    <property type="molecule type" value="Genomic_DNA"/>
</dbReference>
<evidence type="ECO:0000313" key="5">
    <source>
        <dbReference type="EMBL" id="GAU28459.1"/>
    </source>
</evidence>
<dbReference type="Proteomes" id="UP000242715">
    <property type="component" value="Unassembled WGS sequence"/>
</dbReference>
<dbReference type="PROSITE" id="PS50600">
    <property type="entry name" value="ULP_PROTEASE"/>
    <property type="match status" value="1"/>
</dbReference>
<keyword evidence="6" id="KW-1185">Reference proteome</keyword>
<dbReference type="InterPro" id="IPR038765">
    <property type="entry name" value="Papain-like_cys_pep_sf"/>
</dbReference>
<keyword evidence="2" id="KW-0645">Protease</keyword>
<keyword evidence="3" id="KW-0378">Hydrolase</keyword>
<dbReference type="OrthoDB" id="1435955at2759"/>
<dbReference type="SUPFAM" id="SSF54001">
    <property type="entry name" value="Cysteine proteinases"/>
    <property type="match status" value="1"/>
</dbReference>
<evidence type="ECO:0000256" key="2">
    <source>
        <dbReference type="ARBA" id="ARBA00022670"/>
    </source>
</evidence>
<reference evidence="6" key="1">
    <citation type="journal article" date="2017" name="Front. Plant Sci.">
        <title>Climate Clever Clovers: New Paradigm to Reduce the Environmental Footprint of Ruminants by Breeding Low Methanogenic Forages Utilizing Haplotype Variation.</title>
        <authorList>
            <person name="Kaur P."/>
            <person name="Appels R."/>
            <person name="Bayer P.E."/>
            <person name="Keeble-Gagnere G."/>
            <person name="Wang J."/>
            <person name="Hirakawa H."/>
            <person name="Shirasawa K."/>
            <person name="Vercoe P."/>
            <person name="Stefanova K."/>
            <person name="Durmic Z."/>
            <person name="Nichols P."/>
            <person name="Revell C."/>
            <person name="Isobe S.N."/>
            <person name="Edwards D."/>
            <person name="Erskine W."/>
        </authorList>
    </citation>
    <scope>NUCLEOTIDE SEQUENCE [LARGE SCALE GENOMIC DNA]</scope>
    <source>
        <strain evidence="6">cv. Daliak</strain>
    </source>
</reference>
<evidence type="ECO:0000256" key="3">
    <source>
        <dbReference type="ARBA" id="ARBA00022801"/>
    </source>
</evidence>
<evidence type="ECO:0000259" key="4">
    <source>
        <dbReference type="PROSITE" id="PS50600"/>
    </source>
</evidence>
<accession>A0A2Z6N9U1</accession>
<dbReference type="AlphaFoldDB" id="A0A2Z6N9U1"/>
<dbReference type="Pfam" id="PF02902">
    <property type="entry name" value="Peptidase_C48"/>
    <property type="match status" value="1"/>
</dbReference>
<proteinExistence type="inferred from homology"/>
<gene>
    <name evidence="5" type="ORF">TSUD_294630</name>
</gene>
<dbReference type="GO" id="GO:0008234">
    <property type="term" value="F:cysteine-type peptidase activity"/>
    <property type="evidence" value="ECO:0007669"/>
    <property type="project" value="InterPro"/>
</dbReference>
<dbReference type="InterPro" id="IPR003653">
    <property type="entry name" value="Peptidase_C48_C"/>
</dbReference>